<gene>
    <name evidence="13" type="ORF">A2843_00845</name>
</gene>
<feature type="region of interest" description="Disordered" evidence="11">
    <location>
        <begin position="67"/>
        <end position="90"/>
    </location>
</feature>
<dbReference type="InterPro" id="IPR000086">
    <property type="entry name" value="NUDIX_hydrolase_dom"/>
</dbReference>
<dbReference type="Pfam" id="PF00293">
    <property type="entry name" value="NUDIX"/>
    <property type="match status" value="1"/>
</dbReference>
<comment type="caution">
    <text evidence="13">The sequence shown here is derived from an EMBL/GenBank/DDBJ whole genome shotgun (WGS) entry which is preliminary data.</text>
</comment>
<evidence type="ECO:0000259" key="12">
    <source>
        <dbReference type="PROSITE" id="PS51462"/>
    </source>
</evidence>
<dbReference type="PANTHER" id="PTHR10885">
    <property type="entry name" value="ISOPENTENYL-DIPHOSPHATE DELTA-ISOMERASE"/>
    <property type="match status" value="1"/>
</dbReference>
<evidence type="ECO:0000313" key="14">
    <source>
        <dbReference type="Proteomes" id="UP000178170"/>
    </source>
</evidence>
<evidence type="ECO:0000256" key="7">
    <source>
        <dbReference type="ARBA" id="ARBA00023211"/>
    </source>
</evidence>
<dbReference type="GO" id="GO:0050992">
    <property type="term" value="P:dimethylallyl diphosphate biosynthetic process"/>
    <property type="evidence" value="ECO:0007669"/>
    <property type="project" value="UniProtKB-UniPathway"/>
</dbReference>
<proteinExistence type="inferred from homology"/>
<organism evidence="13 14">
    <name type="scientific">Candidatus Wildermuthbacteria bacterium RIFCSPHIGHO2_01_FULL_48_27b</name>
    <dbReference type="NCBI Taxonomy" id="1802447"/>
    <lineage>
        <taxon>Bacteria</taxon>
        <taxon>Candidatus Wildermuthiibacteriota</taxon>
    </lineage>
</organism>
<name>A0A1G2QXA9_9BACT</name>
<evidence type="ECO:0000256" key="5">
    <source>
        <dbReference type="ARBA" id="ARBA00022723"/>
    </source>
</evidence>
<dbReference type="PROSITE" id="PS51462">
    <property type="entry name" value="NUDIX"/>
    <property type="match status" value="1"/>
</dbReference>
<dbReference type="Gene3D" id="3.90.79.10">
    <property type="entry name" value="Nucleoside Triphosphate Pyrophosphohydrolase"/>
    <property type="match status" value="1"/>
</dbReference>
<evidence type="ECO:0000256" key="8">
    <source>
        <dbReference type="ARBA" id="ARBA00023229"/>
    </source>
</evidence>
<dbReference type="GO" id="GO:0005737">
    <property type="term" value="C:cytoplasm"/>
    <property type="evidence" value="ECO:0007669"/>
    <property type="project" value="TreeGrafter"/>
</dbReference>
<dbReference type="HAMAP" id="MF_00202">
    <property type="entry name" value="Idi"/>
    <property type="match status" value="1"/>
</dbReference>
<evidence type="ECO:0000256" key="2">
    <source>
        <dbReference type="ARBA" id="ARBA00007579"/>
    </source>
</evidence>
<protein>
    <recommendedName>
        <fullName evidence="3 10">Isopentenyl-diphosphate delta-isomerase</fullName>
        <ecNumber evidence="3 10">5.3.3.2</ecNumber>
    </recommendedName>
</protein>
<comment type="similarity">
    <text evidence="2">Belongs to the IPP isomerase type 1 family.</text>
</comment>
<dbReference type="SUPFAM" id="SSF55811">
    <property type="entry name" value="Nudix"/>
    <property type="match status" value="1"/>
</dbReference>
<dbReference type="PANTHER" id="PTHR10885:SF0">
    <property type="entry name" value="ISOPENTENYL-DIPHOSPHATE DELTA-ISOMERASE"/>
    <property type="match status" value="1"/>
</dbReference>
<evidence type="ECO:0000256" key="4">
    <source>
        <dbReference type="ARBA" id="ARBA00022490"/>
    </source>
</evidence>
<dbReference type="CDD" id="cd02885">
    <property type="entry name" value="NUDIX_IPP_Isomerase"/>
    <property type="match status" value="1"/>
</dbReference>
<comment type="pathway">
    <text evidence="1">Isoprenoid biosynthesis; dimethylallyl diphosphate biosynthesis; dimethylallyl diphosphate from isopentenyl diphosphate: step 1/1.</text>
</comment>
<dbReference type="GO" id="GO:0009240">
    <property type="term" value="P:isopentenyl diphosphate biosynthetic process"/>
    <property type="evidence" value="ECO:0007669"/>
    <property type="project" value="TreeGrafter"/>
</dbReference>
<keyword evidence="6" id="KW-0460">Magnesium</keyword>
<reference evidence="13 14" key="1">
    <citation type="journal article" date="2016" name="Nat. Commun.">
        <title>Thousands of microbial genomes shed light on interconnected biogeochemical processes in an aquifer system.</title>
        <authorList>
            <person name="Anantharaman K."/>
            <person name="Brown C.T."/>
            <person name="Hug L.A."/>
            <person name="Sharon I."/>
            <person name="Castelle C.J."/>
            <person name="Probst A.J."/>
            <person name="Thomas B.C."/>
            <person name="Singh A."/>
            <person name="Wilkins M.J."/>
            <person name="Karaoz U."/>
            <person name="Brodie E.L."/>
            <person name="Williams K.H."/>
            <person name="Hubbard S.S."/>
            <person name="Banfield J.F."/>
        </authorList>
    </citation>
    <scope>NUCLEOTIDE SEQUENCE [LARGE SCALE GENOMIC DNA]</scope>
</reference>
<dbReference type="NCBIfam" id="NF002995">
    <property type="entry name" value="PRK03759.1"/>
    <property type="match status" value="1"/>
</dbReference>
<evidence type="ECO:0000256" key="9">
    <source>
        <dbReference type="ARBA" id="ARBA00023235"/>
    </source>
</evidence>
<evidence type="ECO:0000256" key="1">
    <source>
        <dbReference type="ARBA" id="ARBA00004826"/>
    </source>
</evidence>
<dbReference type="AlphaFoldDB" id="A0A1G2QXA9"/>
<dbReference type="EC" id="5.3.3.2" evidence="3 10"/>
<accession>A0A1G2QXA9</accession>
<dbReference type="InterPro" id="IPR011876">
    <property type="entry name" value="IsopentenylPP_isomerase_typ1"/>
</dbReference>
<dbReference type="EMBL" id="MHTS01000001">
    <property type="protein sequence ID" value="OHA65067.1"/>
    <property type="molecule type" value="Genomic_DNA"/>
</dbReference>
<keyword evidence="8" id="KW-0414">Isoprene biosynthesis</keyword>
<dbReference type="Proteomes" id="UP000178170">
    <property type="component" value="Unassembled WGS sequence"/>
</dbReference>
<dbReference type="InterPro" id="IPR056375">
    <property type="entry name" value="Idi_bact"/>
</dbReference>
<keyword evidence="5" id="KW-0479">Metal-binding</keyword>
<evidence type="ECO:0000256" key="10">
    <source>
        <dbReference type="NCBIfam" id="TIGR02150"/>
    </source>
</evidence>
<dbReference type="GO" id="GO:0046872">
    <property type="term" value="F:metal ion binding"/>
    <property type="evidence" value="ECO:0007669"/>
    <property type="project" value="UniProtKB-KW"/>
</dbReference>
<dbReference type="InterPro" id="IPR015797">
    <property type="entry name" value="NUDIX_hydrolase-like_dom_sf"/>
</dbReference>
<evidence type="ECO:0000256" key="3">
    <source>
        <dbReference type="ARBA" id="ARBA00012057"/>
    </source>
</evidence>
<dbReference type="GO" id="GO:0004452">
    <property type="term" value="F:isopentenyl-diphosphate delta-isomerase activity"/>
    <property type="evidence" value="ECO:0007669"/>
    <property type="project" value="UniProtKB-UniRule"/>
</dbReference>
<evidence type="ECO:0000313" key="13">
    <source>
        <dbReference type="EMBL" id="OHA65067.1"/>
    </source>
</evidence>
<dbReference type="PIRSF" id="PIRSF018427">
    <property type="entry name" value="Isopntndiph_ism"/>
    <property type="match status" value="1"/>
</dbReference>
<keyword evidence="4" id="KW-0963">Cytoplasm</keyword>
<evidence type="ECO:0000256" key="11">
    <source>
        <dbReference type="SAM" id="MobiDB-lite"/>
    </source>
</evidence>
<feature type="domain" description="Nudix hydrolase" evidence="12">
    <location>
        <begin position="28"/>
        <end position="175"/>
    </location>
</feature>
<dbReference type="NCBIfam" id="TIGR02150">
    <property type="entry name" value="IPP_isom_1"/>
    <property type="match status" value="1"/>
</dbReference>
<evidence type="ECO:0000256" key="6">
    <source>
        <dbReference type="ARBA" id="ARBA00022842"/>
    </source>
</evidence>
<keyword evidence="7" id="KW-0464">Manganese</keyword>
<keyword evidence="9 13" id="KW-0413">Isomerase</keyword>
<sequence length="190" mass="22074">MQEKVILVDEQDQEIGEEEKMRAHREGRLHRSFSIFIFNSKGEMLLQKRAKSKYHSGGLWTNACCGHPRPASTGQGGPASQRGEPGEKTQEAAARRLKEEMGFDCELQEILEFTYKVKLDHDLWEHEFDHTFYGVYDGEIRPNPEEADDFKWVGRIALLQDVKEHPNHYTEWFKIALERVIDRTPPPALH</sequence>
<dbReference type="UniPathway" id="UPA00059">
    <property type="reaction ID" value="UER00104"/>
</dbReference>